<evidence type="ECO:0000256" key="11">
    <source>
        <dbReference type="RuleBase" id="RU003881"/>
    </source>
</evidence>
<dbReference type="InterPro" id="IPR005982">
    <property type="entry name" value="Thioredox_Rdtase"/>
</dbReference>
<dbReference type="Pfam" id="PF07992">
    <property type="entry name" value="Pyr_redox_2"/>
    <property type="match status" value="1"/>
</dbReference>
<evidence type="ECO:0000313" key="13">
    <source>
        <dbReference type="EMBL" id="PMB83197.1"/>
    </source>
</evidence>
<dbReference type="GO" id="GO:0005737">
    <property type="term" value="C:cytoplasm"/>
    <property type="evidence" value="ECO:0007669"/>
    <property type="project" value="InterPro"/>
</dbReference>
<comment type="similarity">
    <text evidence="1 10">Belongs to the class-II pyridine nucleotide-disulfide oxidoreductase family.</text>
</comment>
<sequence>MKNYDVVVIGAGPGGMTAALYAARANLKVAMLDRGVYGGQMNNTDDIENYPGFTSIKGPELGEKMYQSATNSGVEFVYGDVQKVTVDDEHLKHVQTDSDELVSKAVIIATGSTNRKLGVPGEEEFSGKGVSYCAVCDGAFFKNRDVSVIGGGDSAISEGLYLANLADKVNVVHHRDKLRAQRVLQDRAFDNKKMDFTWDSDVREIIGDENQVTGIKVHNKKTDQDEVVPTSGVFIYVGNIPNSQAFTNLRITDEAGWIKTNDEMETIIPGIYAVGDVRQKKLRQITTAVGDGGIAGQNAFEYVEQFN</sequence>
<dbReference type="InterPro" id="IPR036188">
    <property type="entry name" value="FAD/NAD-bd_sf"/>
</dbReference>
<evidence type="ECO:0000256" key="3">
    <source>
        <dbReference type="ARBA" id="ARBA00018719"/>
    </source>
</evidence>
<dbReference type="EC" id="1.8.1.9" evidence="10"/>
<gene>
    <name evidence="13" type="primary">trxB</name>
    <name evidence="13" type="ORF">CK797_02825</name>
</gene>
<dbReference type="PROSITE" id="PS00573">
    <property type="entry name" value="PYRIDINE_REDOX_2"/>
    <property type="match status" value="1"/>
</dbReference>
<evidence type="ECO:0000256" key="2">
    <source>
        <dbReference type="ARBA" id="ARBA00011738"/>
    </source>
</evidence>
<keyword evidence="4 10" id="KW-0285">Flavoprotein</keyword>
<organism evidence="13 14">
    <name type="scientific">Limosilactobacillus pontis</name>
    <dbReference type="NCBI Taxonomy" id="35787"/>
    <lineage>
        <taxon>Bacteria</taxon>
        <taxon>Bacillati</taxon>
        <taxon>Bacillota</taxon>
        <taxon>Bacilli</taxon>
        <taxon>Lactobacillales</taxon>
        <taxon>Lactobacillaceae</taxon>
        <taxon>Limosilactobacillus</taxon>
    </lineage>
</organism>
<reference evidence="13 14" key="1">
    <citation type="submission" date="2017-09" db="EMBL/GenBank/DDBJ databases">
        <title>Bacterial strain isolated from the female urinary microbiota.</title>
        <authorList>
            <person name="Thomas-White K."/>
            <person name="Kumar N."/>
            <person name="Forster S."/>
            <person name="Putonti C."/>
            <person name="Lawley T."/>
            <person name="Wolfe A.J."/>
        </authorList>
    </citation>
    <scope>NUCLEOTIDE SEQUENCE [LARGE SCALE GENOMIC DNA]</scope>
    <source>
        <strain evidence="13 14">UMB0683</strain>
    </source>
</reference>
<dbReference type="OrthoDB" id="9806179at2"/>
<evidence type="ECO:0000256" key="9">
    <source>
        <dbReference type="ARBA" id="ARBA00048132"/>
    </source>
</evidence>
<evidence type="ECO:0000256" key="1">
    <source>
        <dbReference type="ARBA" id="ARBA00009333"/>
    </source>
</evidence>
<comment type="subunit">
    <text evidence="2 10">Homodimer.</text>
</comment>
<dbReference type="NCBIfam" id="TIGR01292">
    <property type="entry name" value="TRX_reduct"/>
    <property type="match status" value="1"/>
</dbReference>
<evidence type="ECO:0000256" key="4">
    <source>
        <dbReference type="ARBA" id="ARBA00022630"/>
    </source>
</evidence>
<evidence type="ECO:0000256" key="10">
    <source>
        <dbReference type="RuleBase" id="RU003880"/>
    </source>
</evidence>
<dbReference type="Proteomes" id="UP000239920">
    <property type="component" value="Unassembled WGS sequence"/>
</dbReference>
<keyword evidence="5 10" id="KW-0274">FAD</keyword>
<evidence type="ECO:0000256" key="5">
    <source>
        <dbReference type="ARBA" id="ARBA00022827"/>
    </source>
</evidence>
<dbReference type="EMBL" id="PNFV01000002">
    <property type="protein sequence ID" value="PMB83197.1"/>
    <property type="molecule type" value="Genomic_DNA"/>
</dbReference>
<comment type="cofactor">
    <cofactor evidence="11">
        <name>FAD</name>
        <dbReference type="ChEBI" id="CHEBI:57692"/>
    </cofactor>
    <text evidence="11">Binds 1 FAD per subunit.</text>
</comment>
<keyword evidence="7" id="KW-1015">Disulfide bond</keyword>
<keyword evidence="6 10" id="KW-0560">Oxidoreductase</keyword>
<dbReference type="InterPro" id="IPR008255">
    <property type="entry name" value="Pyr_nucl-diS_OxRdtase_2_AS"/>
</dbReference>
<evidence type="ECO:0000256" key="8">
    <source>
        <dbReference type="ARBA" id="ARBA00023284"/>
    </source>
</evidence>
<dbReference type="PRINTS" id="PR00368">
    <property type="entry name" value="FADPNR"/>
</dbReference>
<evidence type="ECO:0000259" key="12">
    <source>
        <dbReference type="Pfam" id="PF07992"/>
    </source>
</evidence>
<comment type="caution">
    <text evidence="13">The sequence shown here is derived from an EMBL/GenBank/DDBJ whole genome shotgun (WGS) entry which is preliminary data.</text>
</comment>
<dbReference type="Gene3D" id="3.50.50.60">
    <property type="entry name" value="FAD/NAD(P)-binding domain"/>
    <property type="match status" value="2"/>
</dbReference>
<dbReference type="AlphaFoldDB" id="A0A2J6NPE6"/>
<dbReference type="GO" id="GO:0004791">
    <property type="term" value="F:thioredoxin-disulfide reductase (NADPH) activity"/>
    <property type="evidence" value="ECO:0007669"/>
    <property type="project" value="UniProtKB-UniRule"/>
</dbReference>
<evidence type="ECO:0000256" key="6">
    <source>
        <dbReference type="ARBA" id="ARBA00023002"/>
    </source>
</evidence>
<feature type="domain" description="FAD/NAD(P)-binding" evidence="12">
    <location>
        <begin position="4"/>
        <end position="292"/>
    </location>
</feature>
<keyword evidence="8 10" id="KW-0676">Redox-active center</keyword>
<evidence type="ECO:0000313" key="14">
    <source>
        <dbReference type="Proteomes" id="UP000239920"/>
    </source>
</evidence>
<protein>
    <recommendedName>
        <fullName evidence="3 10">Thioredoxin reductase</fullName>
        <ecNumber evidence="10">1.8.1.9</ecNumber>
    </recommendedName>
</protein>
<accession>A0A2J6NPE6</accession>
<comment type="catalytic activity">
    <reaction evidence="9 10">
        <text>[thioredoxin]-dithiol + NADP(+) = [thioredoxin]-disulfide + NADPH + H(+)</text>
        <dbReference type="Rhea" id="RHEA:20345"/>
        <dbReference type="Rhea" id="RHEA-COMP:10698"/>
        <dbReference type="Rhea" id="RHEA-COMP:10700"/>
        <dbReference type="ChEBI" id="CHEBI:15378"/>
        <dbReference type="ChEBI" id="CHEBI:29950"/>
        <dbReference type="ChEBI" id="CHEBI:50058"/>
        <dbReference type="ChEBI" id="CHEBI:57783"/>
        <dbReference type="ChEBI" id="CHEBI:58349"/>
        <dbReference type="EC" id="1.8.1.9"/>
    </reaction>
</comment>
<proteinExistence type="inferred from homology"/>
<dbReference type="InterPro" id="IPR023753">
    <property type="entry name" value="FAD/NAD-binding_dom"/>
</dbReference>
<dbReference type="SUPFAM" id="SSF51905">
    <property type="entry name" value="FAD/NAD(P)-binding domain"/>
    <property type="match status" value="1"/>
</dbReference>
<dbReference type="GO" id="GO:0019430">
    <property type="term" value="P:removal of superoxide radicals"/>
    <property type="evidence" value="ECO:0007669"/>
    <property type="project" value="UniProtKB-UniRule"/>
</dbReference>
<keyword evidence="11" id="KW-0521">NADP</keyword>
<dbReference type="PRINTS" id="PR00469">
    <property type="entry name" value="PNDRDTASEII"/>
</dbReference>
<name>A0A2J6NPE6_9LACO</name>
<dbReference type="InterPro" id="IPR050097">
    <property type="entry name" value="Ferredoxin-NADP_redctase_2"/>
</dbReference>
<evidence type="ECO:0000256" key="7">
    <source>
        <dbReference type="ARBA" id="ARBA00023157"/>
    </source>
</evidence>
<dbReference type="PANTHER" id="PTHR48105">
    <property type="entry name" value="THIOREDOXIN REDUCTASE 1-RELATED-RELATED"/>
    <property type="match status" value="1"/>
</dbReference>
<dbReference type="RefSeq" id="WP_104688294.1">
    <property type="nucleotide sequence ID" value="NZ_PNFV01000002.1"/>
</dbReference>